<dbReference type="Proteomes" id="UP000233551">
    <property type="component" value="Unassembled WGS sequence"/>
</dbReference>
<proteinExistence type="predicted"/>
<dbReference type="EMBL" id="PGOL01002523">
    <property type="protein sequence ID" value="PKI47287.1"/>
    <property type="molecule type" value="Genomic_DNA"/>
</dbReference>
<name>A0A2I0ITF3_PUNGR</name>
<sequence>MARGSQEGLSATSLGVRLLEPIRSPQLQFKYFPDMLAFYTMETYLVGVKQTRLAPDEKTDLRDAPGGLLMQGRKETALSEASYGISLQGWRRWTPN</sequence>
<accession>A0A2I0ITF3</accession>
<protein>
    <submittedName>
        <fullName evidence="1">Uncharacterized protein</fullName>
    </submittedName>
</protein>
<keyword evidence="2" id="KW-1185">Reference proteome</keyword>
<organism evidence="1 2">
    <name type="scientific">Punica granatum</name>
    <name type="common">Pomegranate</name>
    <dbReference type="NCBI Taxonomy" id="22663"/>
    <lineage>
        <taxon>Eukaryota</taxon>
        <taxon>Viridiplantae</taxon>
        <taxon>Streptophyta</taxon>
        <taxon>Embryophyta</taxon>
        <taxon>Tracheophyta</taxon>
        <taxon>Spermatophyta</taxon>
        <taxon>Magnoliopsida</taxon>
        <taxon>eudicotyledons</taxon>
        <taxon>Gunneridae</taxon>
        <taxon>Pentapetalae</taxon>
        <taxon>rosids</taxon>
        <taxon>malvids</taxon>
        <taxon>Myrtales</taxon>
        <taxon>Lythraceae</taxon>
        <taxon>Punica</taxon>
    </lineage>
</organism>
<evidence type="ECO:0000313" key="1">
    <source>
        <dbReference type="EMBL" id="PKI47287.1"/>
    </source>
</evidence>
<evidence type="ECO:0000313" key="2">
    <source>
        <dbReference type="Proteomes" id="UP000233551"/>
    </source>
</evidence>
<gene>
    <name evidence="1" type="ORF">CRG98_032320</name>
</gene>
<dbReference type="AlphaFoldDB" id="A0A2I0ITF3"/>
<reference evidence="1 2" key="1">
    <citation type="submission" date="2017-11" db="EMBL/GenBank/DDBJ databases">
        <title>De-novo sequencing of pomegranate (Punica granatum L.) genome.</title>
        <authorList>
            <person name="Akparov Z."/>
            <person name="Amiraslanov A."/>
            <person name="Hajiyeva S."/>
            <person name="Abbasov M."/>
            <person name="Kaur K."/>
            <person name="Hamwieh A."/>
            <person name="Solovyev V."/>
            <person name="Salamov A."/>
            <person name="Braich B."/>
            <person name="Kosarev P."/>
            <person name="Mahmoud A."/>
            <person name="Hajiyev E."/>
            <person name="Babayeva S."/>
            <person name="Izzatullayeva V."/>
            <person name="Mammadov A."/>
            <person name="Mammadov A."/>
            <person name="Sharifova S."/>
            <person name="Ojaghi J."/>
            <person name="Eynullazada K."/>
            <person name="Bayramov B."/>
            <person name="Abdulazimova A."/>
            <person name="Shahmuradov I."/>
        </authorList>
    </citation>
    <scope>NUCLEOTIDE SEQUENCE [LARGE SCALE GENOMIC DNA]</scope>
    <source>
        <strain evidence="2">cv. AG2017</strain>
        <tissue evidence="1">Leaf</tissue>
    </source>
</reference>
<comment type="caution">
    <text evidence="1">The sequence shown here is derived from an EMBL/GenBank/DDBJ whole genome shotgun (WGS) entry which is preliminary data.</text>
</comment>